<sequence length="282" mass="29686">MRGARSAVEPRFWVGSRFAAWRRLRGGPALRGGARAPRWGHRAVDGFLRWGRALRWSRASAWGRGSRRGGPSRWTRVSGRGLRHAGGPPFATVVAGLPCPPLAGHGPSSADPPARRPPPTRWGPRPPRATSAGGALWLKYSGVLGAAVGPAGGCCLRRAAAVDYRFRTAAVVPPAPRCRCRTAAEWPVPSGRRRAAAAEPAVPLPGRPSRAQRPGRASVTPGAGVRTSGGQPGPRIPANRGADPASGDHRRAPASPVAQETRACQRPPACQRPSTLPSLSRK</sequence>
<feature type="region of interest" description="Disordered" evidence="1">
    <location>
        <begin position="189"/>
        <end position="282"/>
    </location>
</feature>
<dbReference type="AlphaFoldDB" id="A0A1H5KG84"/>
<keyword evidence="3" id="KW-1185">Reference proteome</keyword>
<feature type="compositionally biased region" description="Pro residues" evidence="1">
    <location>
        <begin position="115"/>
        <end position="127"/>
    </location>
</feature>
<protein>
    <submittedName>
        <fullName evidence="2">Uncharacterized protein</fullName>
    </submittedName>
</protein>
<feature type="region of interest" description="Disordered" evidence="1">
    <location>
        <begin position="101"/>
        <end position="130"/>
    </location>
</feature>
<organism evidence="2 3">
    <name type="scientific">Jiangella alba</name>
    <dbReference type="NCBI Taxonomy" id="561176"/>
    <lineage>
        <taxon>Bacteria</taxon>
        <taxon>Bacillati</taxon>
        <taxon>Actinomycetota</taxon>
        <taxon>Actinomycetes</taxon>
        <taxon>Jiangellales</taxon>
        <taxon>Jiangellaceae</taxon>
        <taxon>Jiangella</taxon>
    </lineage>
</organism>
<accession>A0A1H5KG84</accession>
<evidence type="ECO:0000313" key="3">
    <source>
        <dbReference type="Proteomes" id="UP000181980"/>
    </source>
</evidence>
<reference evidence="3" key="1">
    <citation type="submission" date="2016-10" db="EMBL/GenBank/DDBJ databases">
        <authorList>
            <person name="Varghese N."/>
            <person name="Submissions S."/>
        </authorList>
    </citation>
    <scope>NUCLEOTIDE SEQUENCE [LARGE SCALE GENOMIC DNA]</scope>
    <source>
        <strain evidence="3">DSM 45237</strain>
    </source>
</reference>
<evidence type="ECO:0000256" key="1">
    <source>
        <dbReference type="SAM" id="MobiDB-lite"/>
    </source>
</evidence>
<name>A0A1H5KG84_9ACTN</name>
<dbReference type="EMBL" id="FNUC01000003">
    <property type="protein sequence ID" value="SEE63785.1"/>
    <property type="molecule type" value="Genomic_DNA"/>
</dbReference>
<dbReference type="Proteomes" id="UP000181980">
    <property type="component" value="Unassembled WGS sequence"/>
</dbReference>
<proteinExistence type="predicted"/>
<gene>
    <name evidence="2" type="ORF">SAMN04488561_2051</name>
</gene>
<feature type="compositionally biased region" description="Polar residues" evidence="1">
    <location>
        <begin position="272"/>
        <end position="282"/>
    </location>
</feature>
<evidence type="ECO:0000313" key="2">
    <source>
        <dbReference type="EMBL" id="SEE63785.1"/>
    </source>
</evidence>